<comment type="subcellular location">
    <subcellularLocation>
        <location evidence="2">Endomembrane system</location>
    </subcellularLocation>
    <subcellularLocation>
        <location evidence="1">Membrane</location>
        <topology evidence="1">Multi-pass membrane protein</topology>
    </subcellularLocation>
</comment>
<name>A0AAW2YWV4_9EUKA</name>
<feature type="transmembrane region" description="Helical" evidence="9">
    <location>
        <begin position="335"/>
        <end position="358"/>
    </location>
</feature>
<dbReference type="Pfam" id="PF03547">
    <property type="entry name" value="Mem_trans"/>
    <property type="match status" value="1"/>
</dbReference>
<feature type="transmembrane region" description="Helical" evidence="9">
    <location>
        <begin position="77"/>
        <end position="99"/>
    </location>
</feature>
<sequence>MIIFGISYQLIGFCLSRFTFIRSVWGKHNISKVDQHILNCSVMFNNANSLPFIFVLALVNTGEVFDEMNENPEELAIAYVSVFLLPTRFLFWSYSLYVFKYRKDDEEEEPVQKEPVKKEMETRELLDETSLDELDRDEEPVRLVLKKKNEKPKEPFPLKGLLQSIFSPPIIGMLVGLMIGLITPIKQFLIVDPPVIISIFSRVLETFGGAMFPVSMMILGGNLYNTLQQSILQQKQSDKTQQGTYAQAMYWIRANLIKFNHPFAVLMSCFLKLVMMPMIAVTLVLLAIKVKLIGHTDPILLIVLMIEGATPCPMNLAIAANLANKPKLINTVCEIMLFQYILSPITMSICATGFLSLACRITGNCNLDNIL</sequence>
<dbReference type="InterPro" id="IPR045033">
    <property type="entry name" value="PILS1/3/4/5/7"/>
</dbReference>
<dbReference type="InterPro" id="IPR004776">
    <property type="entry name" value="Mem_transp_PIN-like"/>
</dbReference>
<evidence type="ECO:0000256" key="3">
    <source>
        <dbReference type="ARBA" id="ARBA00022448"/>
    </source>
</evidence>
<evidence type="ECO:0000256" key="2">
    <source>
        <dbReference type="ARBA" id="ARBA00004308"/>
    </source>
</evidence>
<feature type="transmembrane region" description="Helical" evidence="9">
    <location>
        <begin position="299"/>
        <end position="323"/>
    </location>
</feature>
<evidence type="ECO:0008006" key="12">
    <source>
        <dbReference type="Google" id="ProtNLM"/>
    </source>
</evidence>
<evidence type="ECO:0000256" key="4">
    <source>
        <dbReference type="ARBA" id="ARBA00022692"/>
    </source>
</evidence>
<keyword evidence="5 9" id="KW-1133">Transmembrane helix</keyword>
<proteinExistence type="inferred from homology"/>
<keyword evidence="6 9" id="KW-0472">Membrane</keyword>
<keyword evidence="3" id="KW-0813">Transport</keyword>
<comment type="similarity">
    <text evidence="8">Belongs to the auxin efflux carrier (TC 2.A.69.2) family.</text>
</comment>
<comment type="caution">
    <text evidence="10">The sequence shown here is derived from an EMBL/GenBank/DDBJ whole genome shotgun (WGS) entry which is preliminary data.</text>
</comment>
<gene>
    <name evidence="10" type="ORF">AKO1_013182</name>
</gene>
<feature type="transmembrane region" description="Helical" evidence="9">
    <location>
        <begin position="37"/>
        <end position="57"/>
    </location>
</feature>
<feature type="transmembrane region" description="Helical" evidence="9">
    <location>
        <begin position="263"/>
        <end position="287"/>
    </location>
</feature>
<dbReference type="GO" id="GO:0016020">
    <property type="term" value="C:membrane"/>
    <property type="evidence" value="ECO:0007669"/>
    <property type="project" value="UniProtKB-SubCell"/>
</dbReference>
<feature type="transmembrane region" description="Helical" evidence="9">
    <location>
        <begin position="6"/>
        <end position="25"/>
    </location>
</feature>
<accession>A0AAW2YWV4</accession>
<evidence type="ECO:0000256" key="8">
    <source>
        <dbReference type="ARBA" id="ARBA00025752"/>
    </source>
</evidence>
<dbReference type="AlphaFoldDB" id="A0AAW2YWV4"/>
<evidence type="ECO:0000256" key="9">
    <source>
        <dbReference type="SAM" id="Phobius"/>
    </source>
</evidence>
<organism evidence="10 11">
    <name type="scientific">Acrasis kona</name>
    <dbReference type="NCBI Taxonomy" id="1008807"/>
    <lineage>
        <taxon>Eukaryota</taxon>
        <taxon>Discoba</taxon>
        <taxon>Heterolobosea</taxon>
        <taxon>Tetramitia</taxon>
        <taxon>Eutetramitia</taxon>
        <taxon>Acrasidae</taxon>
        <taxon>Acrasis</taxon>
    </lineage>
</organism>
<dbReference type="GO" id="GO:0055085">
    <property type="term" value="P:transmembrane transport"/>
    <property type="evidence" value="ECO:0007669"/>
    <property type="project" value="InterPro"/>
</dbReference>
<dbReference type="PANTHER" id="PTHR31651:SF33">
    <property type="entry name" value="PROTEIN PIN-LIKES 1"/>
    <property type="match status" value="1"/>
</dbReference>
<evidence type="ECO:0000256" key="5">
    <source>
        <dbReference type="ARBA" id="ARBA00022989"/>
    </source>
</evidence>
<dbReference type="GO" id="GO:0012505">
    <property type="term" value="C:endomembrane system"/>
    <property type="evidence" value="ECO:0007669"/>
    <property type="project" value="UniProtKB-SubCell"/>
</dbReference>
<protein>
    <recommendedName>
        <fullName evidence="12">Auxin efflux carrier</fullName>
    </recommendedName>
</protein>
<evidence type="ECO:0000256" key="6">
    <source>
        <dbReference type="ARBA" id="ARBA00023136"/>
    </source>
</evidence>
<evidence type="ECO:0000313" key="10">
    <source>
        <dbReference type="EMBL" id="KAL0481982.1"/>
    </source>
</evidence>
<evidence type="ECO:0000256" key="1">
    <source>
        <dbReference type="ARBA" id="ARBA00004141"/>
    </source>
</evidence>
<dbReference type="EMBL" id="JAOPGA020000802">
    <property type="protein sequence ID" value="KAL0481982.1"/>
    <property type="molecule type" value="Genomic_DNA"/>
</dbReference>
<evidence type="ECO:0000313" key="11">
    <source>
        <dbReference type="Proteomes" id="UP001431209"/>
    </source>
</evidence>
<feature type="transmembrane region" description="Helical" evidence="9">
    <location>
        <begin position="161"/>
        <end position="183"/>
    </location>
</feature>
<evidence type="ECO:0000256" key="7">
    <source>
        <dbReference type="ARBA" id="ARBA00025100"/>
    </source>
</evidence>
<reference evidence="10 11" key="1">
    <citation type="submission" date="2024-03" db="EMBL/GenBank/DDBJ databases">
        <title>The Acrasis kona genome and developmental transcriptomes reveal deep origins of eukaryotic multicellular pathways.</title>
        <authorList>
            <person name="Sheikh S."/>
            <person name="Fu C.-J."/>
            <person name="Brown M.W."/>
            <person name="Baldauf S.L."/>
        </authorList>
    </citation>
    <scope>NUCLEOTIDE SEQUENCE [LARGE SCALE GENOMIC DNA]</scope>
    <source>
        <strain evidence="10 11">ATCC MYA-3509</strain>
    </source>
</reference>
<dbReference type="Proteomes" id="UP001431209">
    <property type="component" value="Unassembled WGS sequence"/>
</dbReference>
<dbReference type="PANTHER" id="PTHR31651">
    <property type="match status" value="1"/>
</dbReference>
<keyword evidence="11" id="KW-1185">Reference proteome</keyword>
<keyword evidence="4 9" id="KW-0812">Transmembrane</keyword>
<comment type="function">
    <text evidence="7">Involved in cellular auxin homeostasis by regulating auxin metabolism. Regulates intracellular auxin accumulation at the endoplasmic reticulum and thus auxin availability for nuclear auxin signaling.</text>
</comment>